<accession>A0ABV5P266</accession>
<proteinExistence type="predicted"/>
<gene>
    <name evidence="1" type="ORF">ACFFR3_44790</name>
</gene>
<dbReference type="Proteomes" id="UP001589568">
    <property type="component" value="Unassembled WGS sequence"/>
</dbReference>
<sequence>MGETQFLWGVVLIFRTDVAGGYASPHFSEDVRVVRADSEDAARDAAMALGRADEISYRNTSGEEVTWRFLGITSLQLLQVDEPEAGATLLHRSFDRLDRYRDLFEIDDLPEEPHRPR</sequence>
<name>A0ABV5P266_9ACTN</name>
<dbReference type="EMBL" id="JBHMCF010000052">
    <property type="protein sequence ID" value="MFB9476653.1"/>
    <property type="molecule type" value="Genomic_DNA"/>
</dbReference>
<protein>
    <submittedName>
        <fullName evidence="1">DUF4288 domain-containing protein</fullName>
    </submittedName>
</protein>
<organism evidence="1 2">
    <name type="scientific">Nonomuraea salmonea</name>
    <dbReference type="NCBI Taxonomy" id="46181"/>
    <lineage>
        <taxon>Bacteria</taxon>
        <taxon>Bacillati</taxon>
        <taxon>Actinomycetota</taxon>
        <taxon>Actinomycetes</taxon>
        <taxon>Streptosporangiales</taxon>
        <taxon>Streptosporangiaceae</taxon>
        <taxon>Nonomuraea</taxon>
    </lineage>
</organism>
<comment type="caution">
    <text evidence="1">The sequence shown here is derived from an EMBL/GenBank/DDBJ whole genome shotgun (WGS) entry which is preliminary data.</text>
</comment>
<dbReference type="RefSeq" id="WP_345408352.1">
    <property type="nucleotide sequence ID" value="NZ_BAAAXS010000001.1"/>
</dbReference>
<evidence type="ECO:0000313" key="2">
    <source>
        <dbReference type="Proteomes" id="UP001589568"/>
    </source>
</evidence>
<dbReference type="InterPro" id="IPR025630">
    <property type="entry name" value="DUF4288"/>
</dbReference>
<reference evidence="1 2" key="1">
    <citation type="submission" date="2024-09" db="EMBL/GenBank/DDBJ databases">
        <authorList>
            <person name="Sun Q."/>
            <person name="Mori K."/>
        </authorList>
    </citation>
    <scope>NUCLEOTIDE SEQUENCE [LARGE SCALE GENOMIC DNA]</scope>
    <source>
        <strain evidence="1 2">JCM 3324</strain>
    </source>
</reference>
<dbReference type="Pfam" id="PF14119">
    <property type="entry name" value="DUF4288"/>
    <property type="match status" value="1"/>
</dbReference>
<keyword evidence="2" id="KW-1185">Reference proteome</keyword>
<evidence type="ECO:0000313" key="1">
    <source>
        <dbReference type="EMBL" id="MFB9476653.1"/>
    </source>
</evidence>